<sequence>MVTTSDSARAVDAALQHLDAAVAQDSPDQLESVYRELTDLPAATLDAHTTRLGPHIARQLALMPAWHAAAFADLVGQLVDVGADALVCAPPLLRGLRESLLRAQEFFGLWWDRFGPAEEPPEPGSVPDPDLQARLGDSYADVWHAPYLGWLALHRWSTAAVPVLADGRVRLLLRDGDDGIPGLGADANRLARLAEWLLPRYESRFLGLVVRLLRLLEDAPLLVVHPAARKAFVVRIDGMTHLAQLQMPLSVALYGGGHLPGSSDVAAAFAGAAAERPSVPSRLALYEDFAFARPDGARLWPSVAPDELPVVDGVRRLVLHDRQEFVPLQWGPLLERLPERLEVLAVLDGEEARRACAGVAPLRKD</sequence>
<reference evidence="1 2" key="1">
    <citation type="submission" date="2018-06" db="EMBL/GenBank/DDBJ databases">
        <title>Streptacidiphilus pinicola sp. nov., isolated from pine grove soil.</title>
        <authorList>
            <person name="Roh S.G."/>
            <person name="Park S."/>
            <person name="Kim M.-K."/>
            <person name="Yun B.-R."/>
            <person name="Park J."/>
            <person name="Kim M.J."/>
            <person name="Kim Y.S."/>
            <person name="Kim S.B."/>
        </authorList>
    </citation>
    <scope>NUCLEOTIDE SEQUENCE [LARGE SCALE GENOMIC DNA]</scope>
    <source>
        <strain evidence="1 2">MMS16-CNU450</strain>
    </source>
</reference>
<name>A0A2X0IQX8_9ACTN</name>
<dbReference type="AlphaFoldDB" id="A0A2X0IQX8"/>
<evidence type="ECO:0000313" key="2">
    <source>
        <dbReference type="Proteomes" id="UP000248889"/>
    </source>
</evidence>
<accession>A0A2X0IQX8</accession>
<protein>
    <submittedName>
        <fullName evidence="1">Uncharacterized protein</fullName>
    </submittedName>
</protein>
<gene>
    <name evidence="1" type="ORF">DN069_03465</name>
</gene>
<proteinExistence type="predicted"/>
<evidence type="ECO:0000313" key="1">
    <source>
        <dbReference type="EMBL" id="RAG87027.1"/>
    </source>
</evidence>
<dbReference type="Proteomes" id="UP000248889">
    <property type="component" value="Unassembled WGS sequence"/>
</dbReference>
<organism evidence="1 2">
    <name type="scientific">Streptacidiphilus pinicola</name>
    <dbReference type="NCBI Taxonomy" id="2219663"/>
    <lineage>
        <taxon>Bacteria</taxon>
        <taxon>Bacillati</taxon>
        <taxon>Actinomycetota</taxon>
        <taxon>Actinomycetes</taxon>
        <taxon>Kitasatosporales</taxon>
        <taxon>Streptomycetaceae</taxon>
        <taxon>Streptacidiphilus</taxon>
    </lineage>
</organism>
<keyword evidence="2" id="KW-1185">Reference proteome</keyword>
<comment type="caution">
    <text evidence="1">The sequence shown here is derived from an EMBL/GenBank/DDBJ whole genome shotgun (WGS) entry which is preliminary data.</text>
</comment>
<dbReference type="EMBL" id="QKYN01000014">
    <property type="protein sequence ID" value="RAG87027.1"/>
    <property type="molecule type" value="Genomic_DNA"/>
</dbReference>